<feature type="domain" description="Acylphosphatase-like" evidence="10">
    <location>
        <begin position="18"/>
        <end position="105"/>
    </location>
</feature>
<accession>A0A9D1PW62</accession>
<reference evidence="12" key="2">
    <citation type="submission" date="2021-04" db="EMBL/GenBank/DDBJ databases">
        <authorList>
            <person name="Gilroy R."/>
        </authorList>
    </citation>
    <scope>NUCLEOTIDE SEQUENCE</scope>
    <source>
        <strain evidence="12">ChiHecec2B26-446</strain>
    </source>
</reference>
<dbReference type="GO" id="GO:0003998">
    <property type="term" value="F:acylphosphatase activity"/>
    <property type="evidence" value="ECO:0007669"/>
    <property type="project" value="UniProtKB-EC"/>
</dbReference>
<dbReference type="Pfam" id="PF07503">
    <property type="entry name" value="zf-HYPF"/>
    <property type="match status" value="2"/>
</dbReference>
<dbReference type="PIRSF" id="PIRSF006256">
    <property type="entry name" value="CMPcnvr_hdrg_mat"/>
    <property type="match status" value="1"/>
</dbReference>
<dbReference type="InterPro" id="IPR055128">
    <property type="entry name" value="HypF_C_2"/>
</dbReference>
<name>A0A9D1PW62_9BACT</name>
<dbReference type="PROSITE" id="PS51160">
    <property type="entry name" value="ACYLPHOSPHATASE_3"/>
    <property type="match status" value="1"/>
</dbReference>
<dbReference type="PANTHER" id="PTHR42959:SF1">
    <property type="entry name" value="CARBAMOYLTRANSFERASE HYPF"/>
    <property type="match status" value="1"/>
</dbReference>
<comment type="similarity">
    <text evidence="2 8">Belongs to the carbamoyltransferase HypF family.</text>
</comment>
<comment type="caution">
    <text evidence="12">The sequence shown here is derived from an EMBL/GenBank/DDBJ whole genome shotgun (WGS) entry which is preliminary data.</text>
</comment>
<dbReference type="Pfam" id="PF17788">
    <property type="entry name" value="HypF_C"/>
    <property type="match status" value="1"/>
</dbReference>
<dbReference type="InterPro" id="IPR004421">
    <property type="entry name" value="Carbamoyltransferase_HypF"/>
</dbReference>
<dbReference type="Gene3D" id="3.30.110.120">
    <property type="match status" value="1"/>
</dbReference>
<dbReference type="Gene3D" id="3.30.420.360">
    <property type="match status" value="1"/>
</dbReference>
<dbReference type="Gene3D" id="3.30.420.40">
    <property type="match status" value="1"/>
</dbReference>
<dbReference type="GO" id="GO:0051604">
    <property type="term" value="P:protein maturation"/>
    <property type="evidence" value="ECO:0007669"/>
    <property type="project" value="TreeGrafter"/>
</dbReference>
<dbReference type="InterPro" id="IPR036046">
    <property type="entry name" value="Acylphosphatase-like_dom_sf"/>
</dbReference>
<feature type="active site" evidence="9">
    <location>
        <position position="33"/>
    </location>
</feature>
<proteinExistence type="inferred from homology"/>
<evidence type="ECO:0000256" key="9">
    <source>
        <dbReference type="PROSITE-ProRule" id="PRU00520"/>
    </source>
</evidence>
<dbReference type="InterPro" id="IPR011125">
    <property type="entry name" value="Znf_HypF"/>
</dbReference>
<dbReference type="SUPFAM" id="SSF54975">
    <property type="entry name" value="Acylphosphatase/BLUF domain-like"/>
    <property type="match status" value="1"/>
</dbReference>
<reference evidence="12" key="1">
    <citation type="journal article" date="2021" name="PeerJ">
        <title>Extensive microbial diversity within the chicken gut microbiome revealed by metagenomics and culture.</title>
        <authorList>
            <person name="Gilroy R."/>
            <person name="Ravi A."/>
            <person name="Getino M."/>
            <person name="Pursley I."/>
            <person name="Horton D.L."/>
            <person name="Alikhan N.F."/>
            <person name="Baker D."/>
            <person name="Gharbi K."/>
            <person name="Hall N."/>
            <person name="Watson M."/>
            <person name="Adriaenssens E.M."/>
            <person name="Foster-Nyarko E."/>
            <person name="Jarju S."/>
            <person name="Secka A."/>
            <person name="Antonio M."/>
            <person name="Oren A."/>
            <person name="Chaudhuri R.R."/>
            <person name="La Ragione R."/>
            <person name="Hildebrand F."/>
            <person name="Pallen M.J."/>
        </authorList>
    </citation>
    <scope>NUCLEOTIDE SEQUENCE</scope>
    <source>
        <strain evidence="12">ChiHecec2B26-446</strain>
    </source>
</reference>
<comment type="catalytic activity">
    <reaction evidence="7">
        <text>C-terminal L-cysteinyl-[HypE protein] + carbamoyl phosphate + ATP + H2O = C-terminal S-carboxamide-L-cysteinyl-[HypE protein] + AMP + phosphate + diphosphate + H(+)</text>
        <dbReference type="Rhea" id="RHEA:55636"/>
        <dbReference type="Rhea" id="RHEA-COMP:14247"/>
        <dbReference type="Rhea" id="RHEA-COMP:14392"/>
        <dbReference type="ChEBI" id="CHEBI:15377"/>
        <dbReference type="ChEBI" id="CHEBI:15378"/>
        <dbReference type="ChEBI" id="CHEBI:30616"/>
        <dbReference type="ChEBI" id="CHEBI:33019"/>
        <dbReference type="ChEBI" id="CHEBI:43474"/>
        <dbReference type="ChEBI" id="CHEBI:58228"/>
        <dbReference type="ChEBI" id="CHEBI:76913"/>
        <dbReference type="ChEBI" id="CHEBI:139126"/>
        <dbReference type="ChEBI" id="CHEBI:456215"/>
    </reaction>
</comment>
<evidence type="ECO:0000256" key="2">
    <source>
        <dbReference type="ARBA" id="ARBA00008097"/>
    </source>
</evidence>
<evidence type="ECO:0000256" key="4">
    <source>
        <dbReference type="ARBA" id="ARBA00022723"/>
    </source>
</evidence>
<keyword evidence="5" id="KW-0863">Zinc-finger</keyword>
<evidence type="ECO:0000256" key="7">
    <source>
        <dbReference type="ARBA" id="ARBA00048220"/>
    </source>
</evidence>
<evidence type="ECO:0000259" key="11">
    <source>
        <dbReference type="PROSITE" id="PS51163"/>
    </source>
</evidence>
<dbReference type="InterPro" id="IPR001792">
    <property type="entry name" value="Acylphosphatase-like_dom"/>
</dbReference>
<dbReference type="Pfam" id="PF00708">
    <property type="entry name" value="Acylphosphatase"/>
    <property type="match status" value="1"/>
</dbReference>
<feature type="active site" evidence="9">
    <location>
        <position position="51"/>
    </location>
</feature>
<protein>
    <recommendedName>
        <fullName evidence="8">Carbamoyltransferase</fullName>
        <ecNumber evidence="8">6.2.-.-</ecNumber>
    </recommendedName>
</protein>
<keyword evidence="4" id="KW-0479">Metal-binding</keyword>
<evidence type="ECO:0000256" key="3">
    <source>
        <dbReference type="ARBA" id="ARBA00022598"/>
    </source>
</evidence>
<dbReference type="SUPFAM" id="SSF55821">
    <property type="entry name" value="YrdC/RibB"/>
    <property type="match status" value="1"/>
</dbReference>
<dbReference type="Pfam" id="PF22521">
    <property type="entry name" value="HypF_C_2"/>
    <property type="match status" value="1"/>
</dbReference>
<evidence type="ECO:0000259" key="10">
    <source>
        <dbReference type="PROSITE" id="PS51160"/>
    </source>
</evidence>
<evidence type="ECO:0000313" key="12">
    <source>
        <dbReference type="EMBL" id="HIW00699.1"/>
    </source>
</evidence>
<dbReference type="Proteomes" id="UP000886752">
    <property type="component" value="Unassembled WGS sequence"/>
</dbReference>
<comment type="pathway">
    <text evidence="1">Protein modification; [NiFe] hydrogenase maturation.</text>
</comment>
<dbReference type="Pfam" id="PF01300">
    <property type="entry name" value="Sua5_yciO_yrdC"/>
    <property type="match status" value="1"/>
</dbReference>
<dbReference type="InterPro" id="IPR006070">
    <property type="entry name" value="Sua5-like_dom"/>
</dbReference>
<dbReference type="EC" id="6.2.-.-" evidence="8"/>
<dbReference type="InterPro" id="IPR051060">
    <property type="entry name" value="Carbamoyltrans_HypF-like"/>
</dbReference>
<keyword evidence="3 12" id="KW-0436">Ligase</keyword>
<evidence type="ECO:0000313" key="13">
    <source>
        <dbReference type="Proteomes" id="UP000886752"/>
    </source>
</evidence>
<comment type="catalytic activity">
    <reaction evidence="9">
        <text>an acyl phosphate + H2O = a carboxylate + phosphate + H(+)</text>
        <dbReference type="Rhea" id="RHEA:14965"/>
        <dbReference type="ChEBI" id="CHEBI:15377"/>
        <dbReference type="ChEBI" id="CHEBI:15378"/>
        <dbReference type="ChEBI" id="CHEBI:29067"/>
        <dbReference type="ChEBI" id="CHEBI:43474"/>
        <dbReference type="ChEBI" id="CHEBI:59918"/>
        <dbReference type="EC" id="3.6.1.7"/>
    </reaction>
</comment>
<dbReference type="PANTHER" id="PTHR42959">
    <property type="entry name" value="CARBAMOYLTRANSFERASE"/>
    <property type="match status" value="1"/>
</dbReference>
<dbReference type="NCBIfam" id="TIGR00143">
    <property type="entry name" value="hypF"/>
    <property type="match status" value="1"/>
</dbReference>
<dbReference type="GO" id="GO:0008270">
    <property type="term" value="F:zinc ion binding"/>
    <property type="evidence" value="ECO:0007669"/>
    <property type="project" value="UniProtKB-KW"/>
</dbReference>
<dbReference type="AlphaFoldDB" id="A0A9D1PW62"/>
<dbReference type="GO" id="GO:0016743">
    <property type="term" value="F:carboxyl- or carbamoyltransferase activity"/>
    <property type="evidence" value="ECO:0007669"/>
    <property type="project" value="UniProtKB-UniRule"/>
</dbReference>
<evidence type="ECO:0000256" key="8">
    <source>
        <dbReference type="PIRNR" id="PIRNR006256"/>
    </source>
</evidence>
<keyword evidence="6" id="KW-0862">Zinc</keyword>
<organism evidence="12 13">
    <name type="scientific">Candidatus Desulfovibrio intestinipullorum</name>
    <dbReference type="NCBI Taxonomy" id="2838536"/>
    <lineage>
        <taxon>Bacteria</taxon>
        <taxon>Pseudomonadati</taxon>
        <taxon>Thermodesulfobacteriota</taxon>
        <taxon>Desulfovibrionia</taxon>
        <taxon>Desulfovibrionales</taxon>
        <taxon>Desulfovibrionaceae</taxon>
        <taxon>Desulfovibrio</taxon>
    </lineage>
</organism>
<dbReference type="GO" id="GO:0016874">
    <property type="term" value="F:ligase activity"/>
    <property type="evidence" value="ECO:0007669"/>
    <property type="project" value="UniProtKB-UniRule"/>
</dbReference>
<dbReference type="GO" id="GO:0003725">
    <property type="term" value="F:double-stranded RNA binding"/>
    <property type="evidence" value="ECO:0007669"/>
    <property type="project" value="InterPro"/>
</dbReference>
<dbReference type="Gene3D" id="3.90.870.50">
    <property type="match status" value="1"/>
</dbReference>
<sequence length="814" mass="88734">MTSTLSTSSHATRQSLQRLRLTARGQVQGVGFRPFIFRLARDLQLTGSVGNTSDGVHIEVQGREEQVRRFPELLRSTLPPLARLTGLEIAPAPVREEETAFQIVLSHGQHGHHVLISPDVGICDDCLADMHDPHNRRYQYPFTNCTNCGPRYTITRSIPYDRPVTSMACFPLCPDCAREYGDPLDRRFHAQPIACPVCGPHLWFVEAGDLACGQTECTEQTSSSALQRTVQALLDGRIVALRGLGGFQLACDARNEQSVALLRTRKHRPHKSFALMARDMATVRLFCHVSAEEEALMTAPARPAMVLSCKKEQKLPLVAPDIGTLAFMLPTTPLHVVLFDLLFEQCQHKGLPVPVLVMTSGNDSGDPICLGNREALRRLARTADCFLLHDRDILCRVDDSVVLCDTALGKPAPLFLRRARGYVPSPIDLGLESDCCVLGTGADLKATCCLTRGGNAFVGQHTGDLEHPATAAFYEEIVRHLSSLLEVTPGLVVTDLHPDFYSSRAGERIAREHGIPLIRLQHHAAHAAAVLAEHRQEEPALALILDGFGLGCDKTVWGGELLRMHLGAARWERAGHLAPFPLPGGDAATHNPWRIAMGLAQADADHRAFWTQKQGAEAGIVARMIERNLNTPLTSSCGRLFDAVSAQLGLCSTITYEGQAAIRLETCALQIMNKRDSLTQQAQALTGDLPAMPAERLCMQQDASLLVSSKALFARVLRLQDLGLAASLIALDFHWQLARALSCLAAQARREEDVVALGGGVLNNTLLRGLLCSLLQEQGFRVLLPRLLPPGDGGLSLGQAVWGLMLHRLGQNPA</sequence>
<evidence type="ECO:0000256" key="6">
    <source>
        <dbReference type="ARBA" id="ARBA00022833"/>
    </source>
</evidence>
<dbReference type="EMBL" id="DXHV01000059">
    <property type="protein sequence ID" value="HIW00699.1"/>
    <property type="molecule type" value="Genomic_DNA"/>
</dbReference>
<evidence type="ECO:0000256" key="1">
    <source>
        <dbReference type="ARBA" id="ARBA00004711"/>
    </source>
</evidence>
<dbReference type="InterPro" id="IPR017945">
    <property type="entry name" value="DHBP_synth_RibB-like_a/b_dom"/>
</dbReference>
<evidence type="ECO:0000256" key="5">
    <source>
        <dbReference type="ARBA" id="ARBA00022771"/>
    </source>
</evidence>
<feature type="domain" description="YrdC-like" evidence="11">
    <location>
        <begin position="223"/>
        <end position="421"/>
    </location>
</feature>
<keyword evidence="9" id="KW-0378">Hydrolase</keyword>
<dbReference type="PROSITE" id="PS51163">
    <property type="entry name" value="YRDC"/>
    <property type="match status" value="1"/>
</dbReference>
<dbReference type="InterPro" id="IPR041440">
    <property type="entry name" value="HypF_C"/>
</dbReference>
<gene>
    <name evidence="12" type="primary">hypF</name>
    <name evidence="12" type="ORF">H9894_05850</name>
</gene>